<protein>
    <submittedName>
        <fullName evidence="1">Uncharacterized protein</fullName>
    </submittedName>
</protein>
<gene>
    <name evidence="1" type="ORF">GSTUAT00001342001</name>
</gene>
<feature type="non-terminal residue" evidence="1">
    <location>
        <position position="253"/>
    </location>
</feature>
<keyword evidence="2" id="KW-1185">Reference proteome</keyword>
<evidence type="ECO:0000313" key="1">
    <source>
        <dbReference type="EMBL" id="CUS14611.1"/>
    </source>
</evidence>
<proteinExistence type="predicted"/>
<feature type="non-terminal residue" evidence="1">
    <location>
        <position position="1"/>
    </location>
</feature>
<accession>A0A292Q6B4</accession>
<dbReference type="Proteomes" id="UP001412239">
    <property type="component" value="Unassembled WGS sequence"/>
</dbReference>
<name>A0A292Q6B4_9PEZI</name>
<dbReference type="AlphaFoldDB" id="A0A292Q6B4"/>
<reference evidence="1" key="1">
    <citation type="submission" date="2015-10" db="EMBL/GenBank/DDBJ databases">
        <authorList>
            <person name="Regsiter A."/>
            <person name="william w."/>
        </authorList>
    </citation>
    <scope>NUCLEOTIDE SEQUENCE</scope>
    <source>
        <strain evidence="1">Montdore</strain>
    </source>
</reference>
<organism evidence="1 2">
    <name type="scientific">Tuber aestivum</name>
    <name type="common">summer truffle</name>
    <dbReference type="NCBI Taxonomy" id="59557"/>
    <lineage>
        <taxon>Eukaryota</taxon>
        <taxon>Fungi</taxon>
        <taxon>Dikarya</taxon>
        <taxon>Ascomycota</taxon>
        <taxon>Pezizomycotina</taxon>
        <taxon>Pezizomycetes</taxon>
        <taxon>Pezizales</taxon>
        <taxon>Tuberaceae</taxon>
        <taxon>Tuber</taxon>
    </lineage>
</organism>
<sequence>SKISSHGTIPSSAQLYCGIYEMPRQPGEYIALDWSPPSDESKPQLLFRPLDFGSLGERILGHILGDIVPSLVSLDQGLREIWSKSQSAPPPTLRETHFEKVELLARLCRIFSKFSAITKGNRRSKNLLPLNWDWRFWGAALLEKMEFRSSYEQSLEVLFKIKSDFVTQDGRHHALYATLIEKDTAEYRIESAVRMDVWACVSSLLSQYQTSLFLGYKDQWRSAFLDGSRTVDRGDLTFKYGSEIVTLVHRFLS</sequence>
<dbReference type="EMBL" id="LN890957">
    <property type="protein sequence ID" value="CUS14611.1"/>
    <property type="molecule type" value="Genomic_DNA"/>
</dbReference>
<evidence type="ECO:0000313" key="2">
    <source>
        <dbReference type="Proteomes" id="UP001412239"/>
    </source>
</evidence>